<dbReference type="PANTHER" id="PTHR30096:SF0">
    <property type="entry name" value="4,5-DOPA DIOXYGENASE EXTRADIOL-LIKE PROTEIN"/>
    <property type="match status" value="1"/>
</dbReference>
<dbReference type="Gene3D" id="3.40.830.10">
    <property type="entry name" value="LigB-like"/>
    <property type="match status" value="1"/>
</dbReference>
<dbReference type="STRING" id="1121291.SAMN02745134_03159"/>
<protein>
    <submittedName>
        <fullName evidence="7">Aromatic ring-opening dioxygenase, catalytic subunit, LigB family</fullName>
    </submittedName>
</protein>
<dbReference type="OrthoDB" id="9790889at2"/>
<reference evidence="7 8" key="1">
    <citation type="submission" date="2017-04" db="EMBL/GenBank/DDBJ databases">
        <authorList>
            <person name="Afonso C.L."/>
            <person name="Miller P.J."/>
            <person name="Scott M.A."/>
            <person name="Spackman E."/>
            <person name="Goraichik I."/>
            <person name="Dimitrov K.M."/>
            <person name="Suarez D.L."/>
            <person name="Swayne D.E."/>
        </authorList>
    </citation>
    <scope>NUCLEOTIDE SEQUENCE [LARGE SCALE GENOMIC DNA]</scope>
    <source>
        <strain evidence="7 8">DSM 12555</strain>
    </source>
</reference>
<dbReference type="InterPro" id="IPR014436">
    <property type="entry name" value="Extradiol_dOase_DODA"/>
</dbReference>
<evidence type="ECO:0000313" key="7">
    <source>
        <dbReference type="EMBL" id="SMC27397.1"/>
    </source>
</evidence>
<comment type="similarity">
    <text evidence="2">Belongs to the DODA-type extradiol aromatic ring-opening dioxygenase family.</text>
</comment>
<keyword evidence="4" id="KW-0862">Zinc</keyword>
<gene>
    <name evidence="7" type="ORF">SAMN02745134_03159</name>
</gene>
<organism evidence="7 8">
    <name type="scientific">Clostridium acidisoli DSM 12555</name>
    <dbReference type="NCBI Taxonomy" id="1121291"/>
    <lineage>
        <taxon>Bacteria</taxon>
        <taxon>Bacillati</taxon>
        <taxon>Bacillota</taxon>
        <taxon>Clostridia</taxon>
        <taxon>Eubacteriales</taxon>
        <taxon>Clostridiaceae</taxon>
        <taxon>Clostridium</taxon>
    </lineage>
</organism>
<feature type="domain" description="Extradiol ring-cleavage dioxygenase class III enzyme subunit B" evidence="6">
    <location>
        <begin position="7"/>
        <end position="248"/>
    </location>
</feature>
<dbReference type="RefSeq" id="WP_084117103.1">
    <property type="nucleotide sequence ID" value="NZ_FWXH01000017.1"/>
</dbReference>
<evidence type="ECO:0000259" key="6">
    <source>
        <dbReference type="Pfam" id="PF02900"/>
    </source>
</evidence>
<keyword evidence="5" id="KW-0560">Oxidoreductase</keyword>
<dbReference type="PIRSF" id="PIRSF006157">
    <property type="entry name" value="Doxgns_DODA"/>
    <property type="match status" value="1"/>
</dbReference>
<evidence type="ECO:0000256" key="4">
    <source>
        <dbReference type="ARBA" id="ARBA00022833"/>
    </source>
</evidence>
<evidence type="ECO:0000256" key="3">
    <source>
        <dbReference type="ARBA" id="ARBA00022723"/>
    </source>
</evidence>
<keyword evidence="3" id="KW-0479">Metal-binding</keyword>
<dbReference type="GO" id="GO:0016702">
    <property type="term" value="F:oxidoreductase activity, acting on single donors with incorporation of molecular oxygen, incorporation of two atoms of oxygen"/>
    <property type="evidence" value="ECO:0007669"/>
    <property type="project" value="UniProtKB-ARBA"/>
</dbReference>
<dbReference type="CDD" id="cd07363">
    <property type="entry name" value="45_DOPA_Dioxygenase"/>
    <property type="match status" value="1"/>
</dbReference>
<evidence type="ECO:0000313" key="8">
    <source>
        <dbReference type="Proteomes" id="UP000192468"/>
    </source>
</evidence>
<dbReference type="Proteomes" id="UP000192468">
    <property type="component" value="Unassembled WGS sequence"/>
</dbReference>
<dbReference type="AlphaFoldDB" id="A0A1W1XU30"/>
<dbReference type="InterPro" id="IPR004183">
    <property type="entry name" value="Xdiol_dOase_suB"/>
</dbReference>
<dbReference type="GO" id="GO:0008270">
    <property type="term" value="F:zinc ion binding"/>
    <property type="evidence" value="ECO:0007669"/>
    <property type="project" value="InterPro"/>
</dbReference>
<evidence type="ECO:0000256" key="5">
    <source>
        <dbReference type="ARBA" id="ARBA00023002"/>
    </source>
</evidence>
<dbReference type="PANTHER" id="PTHR30096">
    <property type="entry name" value="4,5-DOPA DIOXYGENASE EXTRADIOL-LIKE PROTEIN"/>
    <property type="match status" value="1"/>
</dbReference>
<comment type="cofactor">
    <cofactor evidence="1">
        <name>Zn(2+)</name>
        <dbReference type="ChEBI" id="CHEBI:29105"/>
    </cofactor>
</comment>
<keyword evidence="7" id="KW-0223">Dioxygenase</keyword>
<name>A0A1W1XU30_9CLOT</name>
<evidence type="ECO:0000256" key="2">
    <source>
        <dbReference type="ARBA" id="ARBA00007581"/>
    </source>
</evidence>
<dbReference type="SUPFAM" id="SSF53213">
    <property type="entry name" value="LigB-like"/>
    <property type="match status" value="1"/>
</dbReference>
<keyword evidence="8" id="KW-1185">Reference proteome</keyword>
<dbReference type="Pfam" id="PF02900">
    <property type="entry name" value="LigB"/>
    <property type="match status" value="1"/>
</dbReference>
<proteinExistence type="inferred from homology"/>
<dbReference type="NCBIfam" id="NF007914">
    <property type="entry name" value="PRK10628.1"/>
    <property type="match status" value="1"/>
</dbReference>
<dbReference type="GO" id="GO:0008198">
    <property type="term" value="F:ferrous iron binding"/>
    <property type="evidence" value="ECO:0007669"/>
    <property type="project" value="InterPro"/>
</dbReference>
<accession>A0A1W1XU30</accession>
<sequence>MSGKLPAIFIAHGSPMNAIETNDYIDSIKKLPDEIEKPKAIMVISAHWMTKGTYITDEDQPKTIYDFYGFPEELYKIKYSPKGAKKYAEIALNQLKDEKVKGTTAWGLDHGAWTILRHIYPKEDIPVFEMSIDATLSNEEHYRLGKKLAALRENGILIIGSGNIVHNLRELDYDVYAKPAEWALEFDNYVANAIKNKNHLDLINYKSIGKSAKLSLPTDEHFLPLLYIAALQEENEEAKFIYEGIYNRSLSMRAIKIG</sequence>
<dbReference type="EMBL" id="FWXH01000017">
    <property type="protein sequence ID" value="SMC27397.1"/>
    <property type="molecule type" value="Genomic_DNA"/>
</dbReference>
<evidence type="ECO:0000256" key="1">
    <source>
        <dbReference type="ARBA" id="ARBA00001947"/>
    </source>
</evidence>